<evidence type="ECO:0000256" key="1">
    <source>
        <dbReference type="SAM" id="SignalP"/>
    </source>
</evidence>
<dbReference type="VEuPathDB" id="FungiDB:PGTG_14904"/>
<evidence type="ECO:0000313" key="2">
    <source>
        <dbReference type="EMBL" id="EFP89063.2"/>
    </source>
</evidence>
<evidence type="ECO:0000313" key="3">
    <source>
        <dbReference type="Proteomes" id="UP000008783"/>
    </source>
</evidence>
<feature type="chain" id="PRO_5003174217" evidence="1">
    <location>
        <begin position="20"/>
        <end position="143"/>
    </location>
</feature>
<dbReference type="KEGG" id="pgr:PGTG_14904"/>
<reference evidence="3" key="2">
    <citation type="journal article" date="2011" name="Proc. Natl. Acad. Sci. U.S.A.">
        <title>Obligate biotrophy features unraveled by the genomic analysis of rust fungi.</title>
        <authorList>
            <person name="Duplessis S."/>
            <person name="Cuomo C.A."/>
            <person name="Lin Y.-C."/>
            <person name="Aerts A."/>
            <person name="Tisserant E."/>
            <person name="Veneault-Fourrey C."/>
            <person name="Joly D.L."/>
            <person name="Hacquard S."/>
            <person name="Amselem J."/>
            <person name="Cantarel B.L."/>
            <person name="Chiu R."/>
            <person name="Coutinho P.M."/>
            <person name="Feau N."/>
            <person name="Field M."/>
            <person name="Frey P."/>
            <person name="Gelhaye E."/>
            <person name="Goldberg J."/>
            <person name="Grabherr M.G."/>
            <person name="Kodira C.D."/>
            <person name="Kohler A."/>
            <person name="Kuees U."/>
            <person name="Lindquist E.A."/>
            <person name="Lucas S.M."/>
            <person name="Mago R."/>
            <person name="Mauceli E."/>
            <person name="Morin E."/>
            <person name="Murat C."/>
            <person name="Pangilinan J.L."/>
            <person name="Park R."/>
            <person name="Pearson M."/>
            <person name="Quesneville H."/>
            <person name="Rouhier N."/>
            <person name="Sakthikumar S."/>
            <person name="Salamov A.A."/>
            <person name="Schmutz J."/>
            <person name="Selles B."/>
            <person name="Shapiro H."/>
            <person name="Tanguay P."/>
            <person name="Tuskan G.A."/>
            <person name="Henrissat B."/>
            <person name="Van de Peer Y."/>
            <person name="Rouze P."/>
            <person name="Ellis J.G."/>
            <person name="Dodds P.N."/>
            <person name="Schein J.E."/>
            <person name="Zhong S."/>
            <person name="Hamelin R.C."/>
            <person name="Grigoriev I.V."/>
            <person name="Szabo L.J."/>
            <person name="Martin F."/>
        </authorList>
    </citation>
    <scope>NUCLEOTIDE SEQUENCE [LARGE SCALE GENOMIC DNA]</scope>
    <source>
        <strain evidence="3">CRL 75-36-700-3 / race SCCL</strain>
    </source>
</reference>
<accession>E3KXK1</accession>
<sequence length="143" mass="15465">MDCLFFLACFIAVLQSTLAVPTLAPRADTTASKGQSDQKCWGGLSYYSSSSSSCLGGGTYSSDLLGSPWTLTFGSSASLPYYSLLNNNYPGYGGYYMGRWKKDVADAAKTPSTSLIHCNQSKLPIFLYDGYTDIHSHGQRLLP</sequence>
<dbReference type="InParanoid" id="E3KXK1"/>
<organism evidence="2 3">
    <name type="scientific">Puccinia graminis f. sp. tritici (strain CRL 75-36-700-3 / race SCCL)</name>
    <name type="common">Black stem rust fungus</name>
    <dbReference type="NCBI Taxonomy" id="418459"/>
    <lineage>
        <taxon>Eukaryota</taxon>
        <taxon>Fungi</taxon>
        <taxon>Dikarya</taxon>
        <taxon>Basidiomycota</taxon>
        <taxon>Pucciniomycotina</taxon>
        <taxon>Pucciniomycetes</taxon>
        <taxon>Pucciniales</taxon>
        <taxon>Pucciniaceae</taxon>
        <taxon>Puccinia</taxon>
    </lineage>
</organism>
<keyword evidence="1" id="KW-0732">Signal</keyword>
<reference key="1">
    <citation type="submission" date="2007-01" db="EMBL/GenBank/DDBJ databases">
        <title>The Genome Sequence of Puccinia graminis f. sp. tritici Strain CRL 75-36-700-3.</title>
        <authorList>
            <consortium name="The Broad Institute Genome Sequencing Platform"/>
            <person name="Birren B."/>
            <person name="Lander E."/>
            <person name="Galagan J."/>
            <person name="Nusbaum C."/>
            <person name="Devon K."/>
            <person name="Cuomo C."/>
            <person name="Jaffe D."/>
            <person name="Butler J."/>
            <person name="Alvarez P."/>
            <person name="Gnerre S."/>
            <person name="Grabherr M."/>
            <person name="Mauceli E."/>
            <person name="Brockman W."/>
            <person name="Young S."/>
            <person name="LaButti K."/>
            <person name="Sykes S."/>
            <person name="DeCaprio D."/>
            <person name="Crawford M."/>
            <person name="Koehrsen M."/>
            <person name="Engels R."/>
            <person name="Montgomery P."/>
            <person name="Pearson M."/>
            <person name="Howarth C."/>
            <person name="Larson L."/>
            <person name="White J."/>
            <person name="Zeng Q."/>
            <person name="Kodira C."/>
            <person name="Yandava C."/>
            <person name="Alvarado L."/>
            <person name="O'Leary S."/>
            <person name="Szabo L."/>
            <person name="Dean R."/>
            <person name="Schein J."/>
        </authorList>
    </citation>
    <scope>NUCLEOTIDE SEQUENCE</scope>
    <source>
        <strain>CRL 75-36-700-3</strain>
    </source>
</reference>
<dbReference type="Proteomes" id="UP000008783">
    <property type="component" value="Unassembled WGS sequence"/>
</dbReference>
<feature type="signal peptide" evidence="1">
    <location>
        <begin position="1"/>
        <end position="19"/>
    </location>
</feature>
<dbReference type="RefSeq" id="XP_003333482.2">
    <property type="nucleotide sequence ID" value="XM_003333434.2"/>
</dbReference>
<keyword evidence="3" id="KW-1185">Reference proteome</keyword>
<gene>
    <name evidence="2" type="ORF">PGTG_14904</name>
</gene>
<name>E3KXK1_PUCGT</name>
<proteinExistence type="predicted"/>
<dbReference type="AlphaFoldDB" id="E3KXK1"/>
<dbReference type="GeneID" id="10546532"/>
<dbReference type="OrthoDB" id="10418058at2759"/>
<dbReference type="EMBL" id="DS178319">
    <property type="protein sequence ID" value="EFP89063.2"/>
    <property type="molecule type" value="Genomic_DNA"/>
</dbReference>
<protein>
    <submittedName>
        <fullName evidence="2">Uncharacterized protein</fullName>
    </submittedName>
</protein>
<dbReference type="HOGENOM" id="CLU_150829_0_0_1"/>